<dbReference type="Pfam" id="PF00148">
    <property type="entry name" value="Oxidored_nitro"/>
    <property type="match status" value="1"/>
</dbReference>
<dbReference type="SFLD" id="SFLDF00281">
    <property type="entry name" value="FeMo_cofactor_biosynthesis_pro"/>
    <property type="match status" value="1"/>
</dbReference>
<dbReference type="PROSITE" id="PS00699">
    <property type="entry name" value="NITROGENASE_1_1"/>
    <property type="match status" value="1"/>
</dbReference>
<reference evidence="14 15" key="1">
    <citation type="submission" date="2016-11" db="EMBL/GenBank/DDBJ databases">
        <authorList>
            <person name="Jaros S."/>
            <person name="Januszkiewicz K."/>
            <person name="Wedrychowicz H."/>
        </authorList>
    </citation>
    <scope>NUCLEOTIDE SEQUENCE [LARGE SCALE GENOMIC DNA]</scope>
    <source>
        <strain evidence="14 15">DSM 10068</strain>
    </source>
</reference>
<dbReference type="InterPro" id="IPR050152">
    <property type="entry name" value="ChlB/BchB/BchZ"/>
</dbReference>
<dbReference type="PANTHER" id="PTHR33712:SF7">
    <property type="entry name" value="LIGHT-INDEPENDENT PROTOCHLOROPHYLLIDE REDUCTASE SUBUNIT B"/>
    <property type="match status" value="1"/>
</dbReference>
<dbReference type="GO" id="GO:0051539">
    <property type="term" value="F:4 iron, 4 sulfur cluster binding"/>
    <property type="evidence" value="ECO:0007669"/>
    <property type="project" value="UniProtKB-KW"/>
</dbReference>
<dbReference type="InterPro" id="IPR006638">
    <property type="entry name" value="Elp3/MiaA/NifB-like_rSAM"/>
</dbReference>
<evidence type="ECO:0000256" key="7">
    <source>
        <dbReference type="ARBA" id="ARBA00023004"/>
    </source>
</evidence>
<accession>A0A1M5XJN0</accession>
<evidence type="ECO:0000313" key="15">
    <source>
        <dbReference type="Proteomes" id="UP000183995"/>
    </source>
</evidence>
<sequence length="880" mass="96165">MGANLKSLNVNPCKMCMPMGAVSAFAGIKNCMSILHGSQGCATYIRRHMATHYNEPVDIASSSLTEHGTVFGGRENLLKGLENLIKLYNPQIIGVATTCLAETIGEDVPAIIREFYDTHPESTVKIVSVASAGYGGTQYEGFNRALWSVVSQADMDPTPNGYMNIVTPMLSPADCRLLKNLLDSMGLKYVLLPDLSENLDGVHVERYERLKGGGTSLADISKMAGARHTIELSLFNGDKFSPGKYLEERYGVPLTKMALPVGIRDTDAFIDTLAALGGARPEALVTERGRYIDAMIDNHKYCADGRAAIFGEPDFVYSMTRLCCENGTVPVIAATGSVCPALKAALEDEVRRAADRALTEGGVVLDDCDFDLLENHAKALGVNLMIGSSDGRRTARRLGVDIVRCAFPIHDRVGGQRIKTLCYEGSLNILDQVANDLLAKKEEGFREELYDRYFDKEQQAAPVAPAQDIPSIPDMLKKTETHPCFNCSGGKYARIHLPIAPKCNIQCNYCVRKYDCPNESRPGVTTSVLAPEEAVERYVAAKSKIPNLSVVGIAGPGDALANFDETRETLRRIRALDPDVTFCLSTNGLLLPLYAQELIDLGVSHITVTVNAVDPEIGAKIYKHIDYMGTRFTGLAAASILLANQLSGLRYLTSRGIICKVNTVLLRGINDTHIEEVVKKVKELGAYISNIMQLIPVKGSAFENLELVSNREIMAIREKCAPELRQMYHCRQCRADAVGTLDEDQSLSFRSPCKSAGARSVTKTKKYAVASKSGSLVDQHFGHAREFYIYESDGAAVRFIEKRLVKNYCNGKEDCFEDKKPAMDSILSAVSDCGYVLALRIGDAPARKLQSLGIEVISTYDRIEDAVLKAAAGQQKKEIC</sequence>
<dbReference type="CDD" id="cd00852">
    <property type="entry name" value="NifB"/>
    <property type="match status" value="1"/>
</dbReference>
<dbReference type="RefSeq" id="WP_073078021.1">
    <property type="nucleotide sequence ID" value="NZ_FQXV01000005.1"/>
</dbReference>
<dbReference type="SFLD" id="SFLDG01068">
    <property type="entry name" value="FeMo_cofactor_biosynthesis_pro"/>
    <property type="match status" value="1"/>
</dbReference>
<dbReference type="Gene3D" id="3.40.50.1980">
    <property type="entry name" value="Nitrogenase molybdenum iron protein domain"/>
    <property type="match status" value="3"/>
</dbReference>
<dbReference type="Gene3D" id="1.20.89.10">
    <property type="entry name" value="Nitrogenase Molybdenum-iron Protein, subunit B, domain 4"/>
    <property type="match status" value="1"/>
</dbReference>
<dbReference type="SFLD" id="SFLDS00029">
    <property type="entry name" value="Radical_SAM"/>
    <property type="match status" value="1"/>
</dbReference>
<dbReference type="SUPFAM" id="SSF53807">
    <property type="entry name" value="Helical backbone' metal receptor"/>
    <property type="match status" value="1"/>
</dbReference>
<protein>
    <recommendedName>
        <fullName evidence="3">FeMo cofactor biosynthesis protein NifB</fullName>
    </recommendedName>
    <alternativeName>
        <fullName evidence="11">Nitrogenase cofactor maturase NifB</fullName>
    </alternativeName>
    <alternativeName>
        <fullName evidence="10">Radical SAM assemblase NifB</fullName>
    </alternativeName>
</protein>
<keyword evidence="15" id="KW-1185">Reference proteome</keyword>
<dbReference type="Pfam" id="PF02579">
    <property type="entry name" value="Nitro_FeMo-Co"/>
    <property type="match status" value="1"/>
</dbReference>
<organism evidence="14 15">
    <name type="scientific">Sporobacter termitidis DSM 10068</name>
    <dbReference type="NCBI Taxonomy" id="1123282"/>
    <lineage>
        <taxon>Bacteria</taxon>
        <taxon>Bacillati</taxon>
        <taxon>Bacillota</taxon>
        <taxon>Clostridia</taxon>
        <taxon>Eubacteriales</taxon>
        <taxon>Oscillospiraceae</taxon>
        <taxon>Sporobacter</taxon>
    </lineage>
</organism>
<keyword evidence="9 12" id="KW-0535">Nitrogen fixation</keyword>
<keyword evidence="8" id="KW-0411">Iron-sulfur</keyword>
<name>A0A1M5XJN0_9FIRM</name>
<keyword evidence="7" id="KW-0408">Iron</keyword>
<dbReference type="Gene3D" id="3.30.420.130">
    <property type="entry name" value="Dinitrogenase iron-molybdenum cofactor biosynthesis domain"/>
    <property type="match status" value="1"/>
</dbReference>
<dbReference type="SFLD" id="SFLDG01067">
    <property type="entry name" value="SPASM/twitch_domain_containing"/>
    <property type="match status" value="1"/>
</dbReference>
<dbReference type="InterPro" id="IPR003731">
    <property type="entry name" value="Di-Nase_FeMo-co_biosynth"/>
</dbReference>
<dbReference type="GO" id="GO:0032324">
    <property type="term" value="P:molybdopterin cofactor biosynthetic process"/>
    <property type="evidence" value="ECO:0007669"/>
    <property type="project" value="UniProtKB-ARBA"/>
</dbReference>
<keyword evidence="4" id="KW-0004">4Fe-4S</keyword>
<dbReference type="PROSITE" id="PS01305">
    <property type="entry name" value="MOAA_NIFB_PQQE"/>
    <property type="match status" value="1"/>
</dbReference>
<evidence type="ECO:0000256" key="5">
    <source>
        <dbReference type="ARBA" id="ARBA00022691"/>
    </source>
</evidence>
<evidence type="ECO:0000256" key="1">
    <source>
        <dbReference type="ARBA" id="ARBA00001966"/>
    </source>
</evidence>
<dbReference type="GO" id="GO:0016163">
    <property type="term" value="F:nitrogenase activity"/>
    <property type="evidence" value="ECO:0007669"/>
    <property type="project" value="InterPro"/>
</dbReference>
<keyword evidence="6" id="KW-0479">Metal-binding</keyword>
<evidence type="ECO:0000259" key="13">
    <source>
        <dbReference type="PROSITE" id="PS51918"/>
    </source>
</evidence>
<dbReference type="PROSITE" id="PS51918">
    <property type="entry name" value="RADICAL_SAM"/>
    <property type="match status" value="1"/>
</dbReference>
<comment type="similarity">
    <text evidence="12">Belongs to the NifD/NifK/NifE/NifN family.</text>
</comment>
<evidence type="ECO:0000256" key="6">
    <source>
        <dbReference type="ARBA" id="ARBA00022723"/>
    </source>
</evidence>
<keyword evidence="5" id="KW-0949">S-adenosyl-L-methionine</keyword>
<evidence type="ECO:0000256" key="12">
    <source>
        <dbReference type="RuleBase" id="RU004021"/>
    </source>
</evidence>
<comment type="function">
    <text evidence="2">Involved in the biosynthesis of the iron-molybdenum cofactor (FeMo-co or M-cluster) found in the dinitrogenase enzyme of the nitrogenase complex in nitrogen-fixing microorganisms. NifB catalyzes the crucial step of radical SAM-dependent carbide insertion that occurs concomitant with the insertion of a 9th sulfur and the rearrangement/coupling of two [4Fe-4S] clusters into a [8Fe-9S-C] cluster, the precursor to the M-cluster.</text>
</comment>
<dbReference type="SUPFAM" id="SSF102114">
    <property type="entry name" value="Radical SAM enzymes"/>
    <property type="match status" value="1"/>
</dbReference>
<evidence type="ECO:0000256" key="9">
    <source>
        <dbReference type="ARBA" id="ARBA00023231"/>
    </source>
</evidence>
<evidence type="ECO:0000313" key="14">
    <source>
        <dbReference type="EMBL" id="SHH99758.1"/>
    </source>
</evidence>
<dbReference type="Gene3D" id="3.20.20.70">
    <property type="entry name" value="Aldolase class I"/>
    <property type="match status" value="1"/>
</dbReference>
<dbReference type="InterPro" id="IPR058240">
    <property type="entry name" value="rSAM_sf"/>
</dbReference>
<dbReference type="CDD" id="cd01335">
    <property type="entry name" value="Radical_SAM"/>
    <property type="match status" value="1"/>
</dbReference>
<comment type="cofactor">
    <cofactor evidence="1">
        <name>[4Fe-4S] cluster</name>
        <dbReference type="ChEBI" id="CHEBI:49883"/>
    </cofactor>
</comment>
<evidence type="ECO:0000256" key="8">
    <source>
        <dbReference type="ARBA" id="ARBA00023014"/>
    </source>
</evidence>
<dbReference type="NCBIfam" id="TIGR01290">
    <property type="entry name" value="nifB"/>
    <property type="match status" value="1"/>
</dbReference>
<evidence type="ECO:0000256" key="3">
    <source>
        <dbReference type="ARBA" id="ARBA00021702"/>
    </source>
</evidence>
<dbReference type="SMART" id="SM00729">
    <property type="entry name" value="Elp3"/>
    <property type="match status" value="1"/>
</dbReference>
<dbReference type="InterPro" id="IPR005980">
    <property type="entry name" value="Nase_CF_NifB"/>
</dbReference>
<dbReference type="InterPro" id="IPR034165">
    <property type="entry name" value="NifB_C"/>
</dbReference>
<dbReference type="InterPro" id="IPR007197">
    <property type="entry name" value="rSAM"/>
</dbReference>
<evidence type="ECO:0000256" key="2">
    <source>
        <dbReference type="ARBA" id="ARBA00003522"/>
    </source>
</evidence>
<dbReference type="AlphaFoldDB" id="A0A1M5XJN0"/>
<evidence type="ECO:0000256" key="4">
    <source>
        <dbReference type="ARBA" id="ARBA00022485"/>
    </source>
</evidence>
<dbReference type="InterPro" id="IPR000385">
    <property type="entry name" value="MoaA_NifB_PqqE_Fe-S-bd_CS"/>
</dbReference>
<gene>
    <name evidence="14" type="ORF">SAMN02745823_01858</name>
</gene>
<evidence type="ECO:0000256" key="10">
    <source>
        <dbReference type="ARBA" id="ARBA00030926"/>
    </source>
</evidence>
<proteinExistence type="inferred from homology"/>
<dbReference type="OrthoDB" id="9800746at2"/>
<dbReference type="InterPro" id="IPR000318">
    <property type="entry name" value="Nase_comp1_CS"/>
</dbReference>
<dbReference type="STRING" id="1123282.SAMN02745823_01858"/>
<dbReference type="InterPro" id="IPR013785">
    <property type="entry name" value="Aldolase_TIM"/>
</dbReference>
<evidence type="ECO:0000256" key="11">
    <source>
        <dbReference type="ARBA" id="ARBA00032102"/>
    </source>
</evidence>
<dbReference type="InterPro" id="IPR036105">
    <property type="entry name" value="DiNase_FeMo-co_biosyn_sf"/>
</dbReference>
<dbReference type="UniPathway" id="UPA00782"/>
<dbReference type="PANTHER" id="PTHR33712">
    <property type="entry name" value="LIGHT-INDEPENDENT PROTOCHLOROPHYLLIDE REDUCTASE SUBUNIT B"/>
    <property type="match status" value="1"/>
</dbReference>
<dbReference type="InterPro" id="IPR000510">
    <property type="entry name" value="Nase/OxRdtase_comp1"/>
</dbReference>
<dbReference type="Pfam" id="PF04055">
    <property type="entry name" value="Radical_SAM"/>
    <property type="match status" value="1"/>
</dbReference>
<dbReference type="Proteomes" id="UP000183995">
    <property type="component" value="Unassembled WGS sequence"/>
</dbReference>
<dbReference type="SUPFAM" id="SSF53146">
    <property type="entry name" value="Nitrogenase accessory factor-like"/>
    <property type="match status" value="1"/>
</dbReference>
<feature type="domain" description="Radical SAM core" evidence="13">
    <location>
        <begin position="489"/>
        <end position="731"/>
    </location>
</feature>
<dbReference type="EMBL" id="FQXV01000005">
    <property type="protein sequence ID" value="SHH99758.1"/>
    <property type="molecule type" value="Genomic_DNA"/>
</dbReference>
<dbReference type="GO" id="GO:0046872">
    <property type="term" value="F:metal ion binding"/>
    <property type="evidence" value="ECO:0007669"/>
    <property type="project" value="UniProtKB-KW"/>
</dbReference>